<dbReference type="Proteomes" id="UP000195402">
    <property type="component" value="Unassembled WGS sequence"/>
</dbReference>
<dbReference type="OMA" id="VEHAFAY"/>
<gene>
    <name evidence="2" type="ORF">BVC80_8749g19</name>
</gene>
<organism evidence="2 3">
    <name type="scientific">Macleaya cordata</name>
    <name type="common">Five-seeded plume-poppy</name>
    <name type="synonym">Bocconia cordata</name>
    <dbReference type="NCBI Taxonomy" id="56857"/>
    <lineage>
        <taxon>Eukaryota</taxon>
        <taxon>Viridiplantae</taxon>
        <taxon>Streptophyta</taxon>
        <taxon>Embryophyta</taxon>
        <taxon>Tracheophyta</taxon>
        <taxon>Spermatophyta</taxon>
        <taxon>Magnoliopsida</taxon>
        <taxon>Ranunculales</taxon>
        <taxon>Papaveraceae</taxon>
        <taxon>Papaveroideae</taxon>
        <taxon>Macleaya</taxon>
    </lineage>
</organism>
<reference evidence="2 3" key="1">
    <citation type="journal article" date="2017" name="Mol. Plant">
        <title>The Genome of Medicinal Plant Macleaya cordata Provides New Insights into Benzylisoquinoline Alkaloids Metabolism.</title>
        <authorList>
            <person name="Liu X."/>
            <person name="Liu Y."/>
            <person name="Huang P."/>
            <person name="Ma Y."/>
            <person name="Qing Z."/>
            <person name="Tang Q."/>
            <person name="Cao H."/>
            <person name="Cheng P."/>
            <person name="Zheng Y."/>
            <person name="Yuan Z."/>
            <person name="Zhou Y."/>
            <person name="Liu J."/>
            <person name="Tang Z."/>
            <person name="Zhuo Y."/>
            <person name="Zhang Y."/>
            <person name="Yu L."/>
            <person name="Huang J."/>
            <person name="Yang P."/>
            <person name="Peng Q."/>
            <person name="Zhang J."/>
            <person name="Jiang W."/>
            <person name="Zhang Z."/>
            <person name="Lin K."/>
            <person name="Ro D.K."/>
            <person name="Chen X."/>
            <person name="Xiong X."/>
            <person name="Shang Y."/>
            <person name="Huang S."/>
            <person name="Zeng J."/>
        </authorList>
    </citation>
    <scope>NUCLEOTIDE SEQUENCE [LARGE SCALE GENOMIC DNA]</scope>
    <source>
        <strain evidence="3">cv. BLH2017</strain>
        <tissue evidence="2">Root</tissue>
    </source>
</reference>
<name>A0A200QG43_MACCD</name>
<evidence type="ECO:0000313" key="3">
    <source>
        <dbReference type="Proteomes" id="UP000195402"/>
    </source>
</evidence>
<accession>A0A200QG43</accession>
<comment type="caution">
    <text evidence="2">The sequence shown here is derived from an EMBL/GenBank/DDBJ whole genome shotgun (WGS) entry which is preliminary data.</text>
</comment>
<dbReference type="InterPro" id="IPR029480">
    <property type="entry name" value="Transpos_assoc"/>
</dbReference>
<dbReference type="OrthoDB" id="1270417at2759"/>
<evidence type="ECO:0000259" key="1">
    <source>
        <dbReference type="Pfam" id="PF13963"/>
    </source>
</evidence>
<protein>
    <recommendedName>
        <fullName evidence="1">Transposase-associated domain-containing protein</fullName>
    </recommendedName>
</protein>
<evidence type="ECO:0000313" key="2">
    <source>
        <dbReference type="EMBL" id="OVA09395.1"/>
    </source>
</evidence>
<dbReference type="AlphaFoldDB" id="A0A200QG43"/>
<sequence length="118" mass="13301">MDKSWVHMDQCTKEYDDGVKAFVEHAFAYGFICGGKVKCHCSECKNLNYVNEEELYEHLICKKMMTNYKVWHLHGEKFETTASPETIVQTIDCNGNDDGGNGVESVNDGIGDDIISLL</sequence>
<keyword evidence="3" id="KW-1185">Reference proteome</keyword>
<dbReference type="InParanoid" id="A0A200QG43"/>
<dbReference type="Pfam" id="PF13963">
    <property type="entry name" value="Transpos_assoc"/>
    <property type="match status" value="1"/>
</dbReference>
<dbReference type="EMBL" id="MVGT01002089">
    <property type="protein sequence ID" value="OVA09395.1"/>
    <property type="molecule type" value="Genomic_DNA"/>
</dbReference>
<feature type="domain" description="Transposase-associated" evidence="1">
    <location>
        <begin position="3"/>
        <end position="76"/>
    </location>
</feature>
<proteinExistence type="predicted"/>